<evidence type="ECO:0000313" key="2">
    <source>
        <dbReference type="Proteomes" id="UP001732700"/>
    </source>
</evidence>
<keyword evidence="2" id="KW-1185">Reference proteome</keyword>
<sequence>MYTTSPPRAPKQYQPLRHMEGLTLRSALRTNPRASALALAALLVPLGGSLLGLSALVLLFTLGGVALAVPLAVLFSPVLVPAALGAALATAGFVAAGALAVAGLSTLVWIVGYVRRGGARGDAGAVAGMVVQPADGGKGMASASFVGHRLRTSGDGLGSEGEASAY</sequence>
<evidence type="ECO:0000313" key="1">
    <source>
        <dbReference type="EnsemblPlants" id="AVESA.00010b.r2.7DG1391930.1.CDS.1"/>
    </source>
</evidence>
<reference evidence="1" key="2">
    <citation type="submission" date="2025-09" db="UniProtKB">
        <authorList>
            <consortium name="EnsemblPlants"/>
        </authorList>
    </citation>
    <scope>IDENTIFICATION</scope>
</reference>
<reference evidence="1" key="1">
    <citation type="submission" date="2021-05" db="EMBL/GenBank/DDBJ databases">
        <authorList>
            <person name="Scholz U."/>
            <person name="Mascher M."/>
            <person name="Fiebig A."/>
        </authorList>
    </citation>
    <scope>NUCLEOTIDE SEQUENCE [LARGE SCALE GENOMIC DNA]</scope>
</reference>
<protein>
    <submittedName>
        <fullName evidence="1">Uncharacterized protein</fullName>
    </submittedName>
</protein>
<dbReference type="EnsemblPlants" id="AVESA.00010b.r2.7DG1391930.1">
    <property type="protein sequence ID" value="AVESA.00010b.r2.7DG1391930.1.CDS.1"/>
    <property type="gene ID" value="AVESA.00010b.r2.7DG1391930"/>
</dbReference>
<accession>A0ACD6AE95</accession>
<dbReference type="Proteomes" id="UP001732700">
    <property type="component" value="Chromosome 7D"/>
</dbReference>
<name>A0ACD6AE95_AVESA</name>
<organism evidence="1 2">
    <name type="scientific">Avena sativa</name>
    <name type="common">Oat</name>
    <dbReference type="NCBI Taxonomy" id="4498"/>
    <lineage>
        <taxon>Eukaryota</taxon>
        <taxon>Viridiplantae</taxon>
        <taxon>Streptophyta</taxon>
        <taxon>Embryophyta</taxon>
        <taxon>Tracheophyta</taxon>
        <taxon>Spermatophyta</taxon>
        <taxon>Magnoliopsida</taxon>
        <taxon>Liliopsida</taxon>
        <taxon>Poales</taxon>
        <taxon>Poaceae</taxon>
        <taxon>BOP clade</taxon>
        <taxon>Pooideae</taxon>
        <taxon>Poodae</taxon>
        <taxon>Poeae</taxon>
        <taxon>Poeae Chloroplast Group 1 (Aveneae type)</taxon>
        <taxon>Aveninae</taxon>
        <taxon>Avena</taxon>
    </lineage>
</organism>
<proteinExistence type="predicted"/>